<evidence type="ECO:0000313" key="2">
    <source>
        <dbReference type="Proteomes" id="UP000425388"/>
    </source>
</evidence>
<dbReference type="EMBL" id="MN586020">
    <property type="protein sequence ID" value="QGJ92756.1"/>
    <property type="molecule type" value="Genomic_DNA"/>
</dbReference>
<dbReference type="GeneID" id="80005043"/>
<name>A0A649VK53_9CAUD</name>
<accession>A0A649VK53</accession>
<gene>
    <name evidence="1" type="primary">86</name>
    <name evidence="1" type="ORF">PBI_MEGAN_86</name>
</gene>
<dbReference type="Proteomes" id="UP000425388">
    <property type="component" value="Segment"/>
</dbReference>
<evidence type="ECO:0000313" key="1">
    <source>
        <dbReference type="EMBL" id="QGJ92756.1"/>
    </source>
</evidence>
<reference evidence="1 2" key="1">
    <citation type="submission" date="2019-10" db="EMBL/GenBank/DDBJ databases">
        <authorList>
            <person name="Abad L.A."/>
            <person name="AUll H.A."/>
            <person name="Garlena R.A."/>
            <person name="Russell D.A."/>
            <person name="Pope W.H."/>
            <person name="Jacobs-Sera D."/>
            <person name="Hatfull G.F."/>
        </authorList>
    </citation>
    <scope>NUCLEOTIDE SEQUENCE [LARGE SCALE GENOMIC DNA]</scope>
</reference>
<organism evidence="1 2">
    <name type="scientific">Microbacterium phage Megan</name>
    <dbReference type="NCBI Taxonomy" id="2656551"/>
    <lineage>
        <taxon>Viruses</taxon>
        <taxon>Duplodnaviria</taxon>
        <taxon>Heunggongvirae</taxon>
        <taxon>Uroviricota</taxon>
        <taxon>Caudoviricetes</taxon>
        <taxon>Hodgkinviridae</taxon>
        <taxon>Meganvirus</taxon>
        <taxon>Meganvirus megan</taxon>
    </lineage>
</organism>
<keyword evidence="2" id="KW-1185">Reference proteome</keyword>
<proteinExistence type="predicted"/>
<dbReference type="KEGG" id="vg:80005043"/>
<dbReference type="RefSeq" id="YP_010751377.1">
    <property type="nucleotide sequence ID" value="NC_073368.1"/>
</dbReference>
<protein>
    <submittedName>
        <fullName evidence="1">Uncharacterized protein</fullName>
    </submittedName>
</protein>
<sequence length="99" mass="11002">MPQHDIYRDGKVHVLADECATCIFKPASRPVDGARVAEMVRSTRDEHGATVVCHSTLYGGAEHHAICKGWYDRMAHRDHILRLALIADVIAYDPVPAKP</sequence>